<evidence type="ECO:0000256" key="8">
    <source>
        <dbReference type="ARBA" id="ARBA00022840"/>
    </source>
</evidence>
<dbReference type="SUPFAM" id="SSF50447">
    <property type="entry name" value="Translation proteins"/>
    <property type="match status" value="1"/>
</dbReference>
<keyword evidence="10 14" id="KW-0648">Protein biosynthesis</keyword>
<keyword evidence="9 14" id="KW-0694">RNA-binding</keyword>
<evidence type="ECO:0000256" key="1">
    <source>
        <dbReference type="ARBA" id="ARBA00004496"/>
    </source>
</evidence>
<dbReference type="InterPro" id="IPR018162">
    <property type="entry name" value="Ala-tRNA-ligase_IIc_anticod-bd"/>
</dbReference>
<dbReference type="PANTHER" id="PTHR11777:SF9">
    <property type="entry name" value="ALANINE--TRNA LIGASE, CYTOPLASMIC"/>
    <property type="match status" value="1"/>
</dbReference>
<comment type="similarity">
    <text evidence="2 14">Belongs to the class-II aminoacyl-tRNA synthetase family.</text>
</comment>
<dbReference type="GO" id="GO:0005829">
    <property type="term" value="C:cytosol"/>
    <property type="evidence" value="ECO:0007669"/>
    <property type="project" value="TreeGrafter"/>
</dbReference>
<comment type="subcellular location">
    <subcellularLocation>
        <location evidence="1 14">Cytoplasm</location>
    </subcellularLocation>
</comment>
<keyword evidence="6 14" id="KW-0547">Nucleotide-binding</keyword>
<dbReference type="Pfam" id="PF07973">
    <property type="entry name" value="tRNA_SAD"/>
    <property type="match status" value="1"/>
</dbReference>
<dbReference type="FunFam" id="3.10.310.40:FF:000001">
    <property type="entry name" value="Alanine--tRNA ligase"/>
    <property type="match status" value="1"/>
</dbReference>
<dbReference type="GO" id="GO:0002161">
    <property type="term" value="F:aminoacyl-tRNA deacylase activity"/>
    <property type="evidence" value="ECO:0007669"/>
    <property type="project" value="TreeGrafter"/>
</dbReference>
<evidence type="ECO:0000313" key="18">
    <source>
        <dbReference type="Proteomes" id="UP000774000"/>
    </source>
</evidence>
<comment type="caution">
    <text evidence="17">The sequence shown here is derived from an EMBL/GenBank/DDBJ whole genome shotgun (WGS) entry which is preliminary data.</text>
</comment>
<dbReference type="Gene3D" id="2.40.30.130">
    <property type="match status" value="1"/>
</dbReference>
<dbReference type="HAMAP" id="MF_00036_B">
    <property type="entry name" value="Ala_tRNA_synth_B"/>
    <property type="match status" value="1"/>
</dbReference>
<dbReference type="GO" id="GO:0016740">
    <property type="term" value="F:transferase activity"/>
    <property type="evidence" value="ECO:0007669"/>
    <property type="project" value="UniProtKB-ARBA"/>
</dbReference>
<sequence length="874" mass="97460">MNSSEIRQHFLDFFASKDHKILPSAPLVPQDDPTLLWINAGMAPFKKYFDGSATPPKRRIATSQKCIRTNDIENVGKTARHQTFFEMLGNFSFGDYFKEEAIRWGYEFLKDELGLDESKFWISIYKDDDEAFKIWHEKIGVPKDRIVRMGKDENFWEIGTGPCGPCSEIHYDRGIEYGCDEGCELGCECDRYLEVWNLVFTQYNKTEDGEYLDLPQKNIDTGVGLERLASLLQDVESNFETDLFQPLINYITDNCDVEYGAEEQADIAVKVIADHIRSVTFAIGDGALPSNEGRGYVVRRLLRRAVRYAKELDLEIPFLHTIVPLVVEVMGEHYTKLEDKEEQIKKIVKQEEKRFQKTLAQGMNILEDIIAELKEKDVAEIPGQKVFTLYDTYGFPKELTAEIAAEHGFTIDESGFESAMQEQRQRAREAREDHDQGHSELELFKDIKDDVGEVDFVGYEEFELETEINSIVQDEEEVEKISEGDKARIVLDKTPFYAESGGQIGDQGIIKTETGQAQVLDTVEIAELTVHEVEVTGGQIKVASKVIAEINDRLRKATAKNHTATHLLHQALKDVLGDHVNQSGSSVTPERLRFDFSHFEAVTEEEVREIENRINHRVQENLEVNVDLMSLDEAKEKGAVALFGEKYGSQVRLVTVGDYSSELCGGTHIDATGEIGLFKIINESGVAAGTRRIEAVTGQSALNYVQQREDLISEAAAKLKGTPDELLDKIDNLQEEVKDLEKEITSLKDKLAAAQTNDLIGDTEEINGVNVILDSVEDLDAEGLRKMGDNLANQLDSGIVILGSKLPNKVLFVAKVTADLVDEGYQAGSIISEVAQVAGGGGGGRPDMAQAGGSKPEKLSAALDKAKEVIAEVE</sequence>
<dbReference type="SMART" id="SM00863">
    <property type="entry name" value="tRNA_SAD"/>
    <property type="match status" value="1"/>
</dbReference>
<evidence type="ECO:0000256" key="4">
    <source>
        <dbReference type="ARBA" id="ARBA00022598"/>
    </source>
</evidence>
<feature type="binding site" evidence="14">
    <location>
        <position position="566"/>
    </location>
    <ligand>
        <name>Zn(2+)</name>
        <dbReference type="ChEBI" id="CHEBI:29105"/>
    </ligand>
</feature>
<protein>
    <recommendedName>
        <fullName evidence="14">Alanine--tRNA ligase</fullName>
        <ecNumber evidence="14">6.1.1.7</ecNumber>
    </recommendedName>
    <alternativeName>
        <fullName evidence="14">Alanyl-tRNA synthetase</fullName>
        <shortName evidence="14">AlaRS</shortName>
    </alternativeName>
</protein>
<evidence type="ECO:0000256" key="14">
    <source>
        <dbReference type="HAMAP-Rule" id="MF_00036"/>
    </source>
</evidence>
<reference evidence="17" key="1">
    <citation type="submission" date="2021-01" db="EMBL/GenBank/DDBJ databases">
        <title>Genomic Encyclopedia of Type Strains, Phase IV (KMG-IV): sequencing the most valuable type-strain genomes for metagenomic binning, comparative biology and taxonomic classification.</title>
        <authorList>
            <person name="Goeker M."/>
        </authorList>
    </citation>
    <scope>NUCLEOTIDE SEQUENCE</scope>
    <source>
        <strain evidence="17">DSM 23230</strain>
    </source>
</reference>
<keyword evidence="15" id="KW-0175">Coiled coil</keyword>
<dbReference type="InterPro" id="IPR002318">
    <property type="entry name" value="Ala-tRNA-lgiase_IIc"/>
</dbReference>
<dbReference type="FunFam" id="3.30.54.20:FF:000001">
    <property type="entry name" value="Alanine--tRNA ligase"/>
    <property type="match status" value="1"/>
</dbReference>
<proteinExistence type="inferred from homology"/>
<keyword evidence="14" id="KW-0963">Cytoplasm</keyword>
<dbReference type="PRINTS" id="PR00980">
    <property type="entry name" value="TRNASYNTHALA"/>
</dbReference>
<keyword evidence="5 14" id="KW-0479">Metal-binding</keyword>
<evidence type="ECO:0000259" key="16">
    <source>
        <dbReference type="PROSITE" id="PS50860"/>
    </source>
</evidence>
<evidence type="ECO:0000256" key="12">
    <source>
        <dbReference type="ARBA" id="ARBA00024779"/>
    </source>
</evidence>
<feature type="binding site" evidence="14">
    <location>
        <position position="562"/>
    </location>
    <ligand>
        <name>Zn(2+)</name>
        <dbReference type="ChEBI" id="CHEBI:29105"/>
    </ligand>
</feature>
<dbReference type="EC" id="6.1.1.7" evidence="14"/>
<dbReference type="InterPro" id="IPR050058">
    <property type="entry name" value="Ala-tRNA_ligase"/>
</dbReference>
<dbReference type="InterPro" id="IPR045864">
    <property type="entry name" value="aa-tRNA-synth_II/BPL/LPL"/>
</dbReference>
<accession>A0A938XUZ1</accession>
<dbReference type="GO" id="GO:0006419">
    <property type="term" value="P:alanyl-tRNA aminoacylation"/>
    <property type="evidence" value="ECO:0007669"/>
    <property type="project" value="UniProtKB-UniRule"/>
</dbReference>
<dbReference type="AlphaFoldDB" id="A0A938XUZ1"/>
<keyword evidence="8 14" id="KW-0067">ATP-binding</keyword>
<dbReference type="InterPro" id="IPR009000">
    <property type="entry name" value="Transl_B-barrel_sf"/>
</dbReference>
<dbReference type="Gene3D" id="6.10.250.550">
    <property type="match status" value="1"/>
</dbReference>
<keyword evidence="3 14" id="KW-0820">tRNA-binding</keyword>
<dbReference type="Gene3D" id="3.30.980.10">
    <property type="entry name" value="Threonyl-trna Synthetase, Chain A, domain 2"/>
    <property type="match status" value="1"/>
</dbReference>
<dbReference type="InterPro" id="IPR018165">
    <property type="entry name" value="Ala-tRNA-synth_IIc_core"/>
</dbReference>
<evidence type="ECO:0000256" key="11">
    <source>
        <dbReference type="ARBA" id="ARBA00023146"/>
    </source>
</evidence>
<name>A0A938XUZ1_9FIRM</name>
<dbReference type="RefSeq" id="WP_204700773.1">
    <property type="nucleotide sequence ID" value="NZ_JAFBDQ010000004.1"/>
</dbReference>
<dbReference type="GO" id="GO:0000049">
    <property type="term" value="F:tRNA binding"/>
    <property type="evidence" value="ECO:0007669"/>
    <property type="project" value="UniProtKB-KW"/>
</dbReference>
<evidence type="ECO:0000256" key="5">
    <source>
        <dbReference type="ARBA" id="ARBA00022723"/>
    </source>
</evidence>
<dbReference type="GO" id="GO:0008270">
    <property type="term" value="F:zinc ion binding"/>
    <property type="evidence" value="ECO:0007669"/>
    <property type="project" value="UniProtKB-UniRule"/>
</dbReference>
<organism evidence="17 18">
    <name type="scientific">Halanaerobacter jeridensis</name>
    <dbReference type="NCBI Taxonomy" id="706427"/>
    <lineage>
        <taxon>Bacteria</taxon>
        <taxon>Bacillati</taxon>
        <taxon>Bacillota</taxon>
        <taxon>Clostridia</taxon>
        <taxon>Halanaerobiales</taxon>
        <taxon>Halobacteroidaceae</taxon>
        <taxon>Halanaerobacter</taxon>
    </lineage>
</organism>
<dbReference type="InterPro" id="IPR012947">
    <property type="entry name" value="tRNA_SAD"/>
</dbReference>
<dbReference type="InterPro" id="IPR003156">
    <property type="entry name" value="DHHA1_dom"/>
</dbReference>
<dbReference type="Proteomes" id="UP000774000">
    <property type="component" value="Unassembled WGS sequence"/>
</dbReference>
<evidence type="ECO:0000313" key="17">
    <source>
        <dbReference type="EMBL" id="MBM7556052.1"/>
    </source>
</evidence>
<dbReference type="CDD" id="cd00673">
    <property type="entry name" value="AlaRS_core"/>
    <property type="match status" value="1"/>
</dbReference>
<dbReference type="InterPro" id="IPR023033">
    <property type="entry name" value="Ala_tRNA_ligase_euk/bac"/>
</dbReference>
<dbReference type="SUPFAM" id="SSF55186">
    <property type="entry name" value="ThrRS/AlaRS common domain"/>
    <property type="match status" value="1"/>
</dbReference>
<dbReference type="GO" id="GO:0140096">
    <property type="term" value="F:catalytic activity, acting on a protein"/>
    <property type="evidence" value="ECO:0007669"/>
    <property type="project" value="UniProtKB-ARBA"/>
</dbReference>
<evidence type="ECO:0000256" key="6">
    <source>
        <dbReference type="ARBA" id="ARBA00022741"/>
    </source>
</evidence>
<gene>
    <name evidence="14" type="primary">alaS</name>
    <name evidence="17" type="ORF">JOC47_000888</name>
</gene>
<keyword evidence="11 14" id="KW-0030">Aminoacyl-tRNA synthetase</keyword>
<comment type="cofactor">
    <cofactor evidence="14">
        <name>Zn(2+)</name>
        <dbReference type="ChEBI" id="CHEBI:29105"/>
    </cofactor>
    <text evidence="14">Binds 1 zinc ion per subunit.</text>
</comment>
<dbReference type="SUPFAM" id="SSF101353">
    <property type="entry name" value="Putative anticodon-binding domain of alanyl-tRNA synthetase (AlaRS)"/>
    <property type="match status" value="1"/>
</dbReference>
<comment type="function">
    <text evidence="12 14">Catalyzes the attachment of alanine to tRNA(Ala) in a two-step reaction: alanine is first activated by ATP to form Ala-AMP and then transferred to the acceptor end of tRNA(Ala). Also edits incorrectly charged Ser-tRNA(Ala) and Gly-tRNA(Ala) via its editing domain.</text>
</comment>
<dbReference type="EMBL" id="JAFBDQ010000004">
    <property type="protein sequence ID" value="MBM7556052.1"/>
    <property type="molecule type" value="Genomic_DNA"/>
</dbReference>
<evidence type="ECO:0000256" key="7">
    <source>
        <dbReference type="ARBA" id="ARBA00022833"/>
    </source>
</evidence>
<dbReference type="PROSITE" id="PS50860">
    <property type="entry name" value="AA_TRNA_LIGASE_II_ALA"/>
    <property type="match status" value="1"/>
</dbReference>
<feature type="binding site" evidence="14">
    <location>
        <position position="668"/>
    </location>
    <ligand>
        <name>Zn(2+)</name>
        <dbReference type="ChEBI" id="CHEBI:29105"/>
    </ligand>
</feature>
<evidence type="ECO:0000256" key="3">
    <source>
        <dbReference type="ARBA" id="ARBA00022555"/>
    </source>
</evidence>
<dbReference type="NCBIfam" id="TIGR00344">
    <property type="entry name" value="alaS"/>
    <property type="match status" value="1"/>
</dbReference>
<dbReference type="SUPFAM" id="SSF55681">
    <property type="entry name" value="Class II aaRS and biotin synthetases"/>
    <property type="match status" value="1"/>
</dbReference>
<dbReference type="FunFam" id="3.30.930.10:FF:000004">
    <property type="entry name" value="Alanine--tRNA ligase"/>
    <property type="match status" value="1"/>
</dbReference>
<dbReference type="InterPro" id="IPR018163">
    <property type="entry name" value="Thr/Ala-tRNA-synth_IIc_edit"/>
</dbReference>
<dbReference type="InterPro" id="IPR018164">
    <property type="entry name" value="Ala-tRNA-synth_IIc_N"/>
</dbReference>
<dbReference type="SUPFAM" id="SSF161270">
    <property type="entry name" value="PspA lactotransferrin-binding region"/>
    <property type="match status" value="1"/>
</dbReference>
<evidence type="ECO:0000256" key="9">
    <source>
        <dbReference type="ARBA" id="ARBA00022884"/>
    </source>
</evidence>
<dbReference type="PANTHER" id="PTHR11777">
    <property type="entry name" value="ALANYL-TRNA SYNTHETASE"/>
    <property type="match status" value="1"/>
</dbReference>
<evidence type="ECO:0000256" key="15">
    <source>
        <dbReference type="SAM" id="Coils"/>
    </source>
</evidence>
<evidence type="ECO:0000256" key="2">
    <source>
        <dbReference type="ARBA" id="ARBA00008226"/>
    </source>
</evidence>
<dbReference type="FunFam" id="2.40.30.130:FF:000001">
    <property type="entry name" value="Alanine--tRNA ligase"/>
    <property type="match status" value="1"/>
</dbReference>
<feature type="domain" description="Alanyl-transfer RNA synthetases family profile" evidence="16">
    <location>
        <begin position="1"/>
        <end position="707"/>
    </location>
</feature>
<feature type="coiled-coil region" evidence="15">
    <location>
        <begin position="723"/>
        <end position="757"/>
    </location>
</feature>
<evidence type="ECO:0000256" key="13">
    <source>
        <dbReference type="ARBA" id="ARBA00048300"/>
    </source>
</evidence>
<dbReference type="FunFam" id="3.30.980.10:FF:000004">
    <property type="entry name" value="Alanine--tRNA ligase, cytoplasmic"/>
    <property type="match status" value="1"/>
</dbReference>
<dbReference type="GO" id="GO:0004813">
    <property type="term" value="F:alanine-tRNA ligase activity"/>
    <property type="evidence" value="ECO:0007669"/>
    <property type="project" value="UniProtKB-UniRule"/>
</dbReference>
<feature type="binding site" evidence="14">
    <location>
        <position position="664"/>
    </location>
    <ligand>
        <name>Zn(2+)</name>
        <dbReference type="ChEBI" id="CHEBI:29105"/>
    </ligand>
</feature>
<dbReference type="Gene3D" id="3.10.310.40">
    <property type="match status" value="1"/>
</dbReference>
<keyword evidence="4 14" id="KW-0436">Ligase</keyword>
<dbReference type="Gene3D" id="3.30.54.20">
    <property type="match status" value="1"/>
</dbReference>
<comment type="domain">
    <text evidence="14">Consists of three domains; the N-terminal catalytic domain, the editing domain and the C-terminal C-Ala domain. The editing domain removes incorrectly charged amino acids, while the C-Ala domain, along with tRNA(Ala), serves as a bridge to cooperatively bring together the editing and aminoacylation centers thus stimulating deacylation of misacylated tRNAs.</text>
</comment>
<comment type="catalytic activity">
    <reaction evidence="13 14">
        <text>tRNA(Ala) + L-alanine + ATP = L-alanyl-tRNA(Ala) + AMP + diphosphate</text>
        <dbReference type="Rhea" id="RHEA:12540"/>
        <dbReference type="Rhea" id="RHEA-COMP:9657"/>
        <dbReference type="Rhea" id="RHEA-COMP:9923"/>
        <dbReference type="ChEBI" id="CHEBI:30616"/>
        <dbReference type="ChEBI" id="CHEBI:33019"/>
        <dbReference type="ChEBI" id="CHEBI:57972"/>
        <dbReference type="ChEBI" id="CHEBI:78442"/>
        <dbReference type="ChEBI" id="CHEBI:78497"/>
        <dbReference type="ChEBI" id="CHEBI:456215"/>
        <dbReference type="EC" id="6.1.1.7"/>
    </reaction>
</comment>
<dbReference type="Gene3D" id="3.30.930.10">
    <property type="entry name" value="Bira Bifunctional Protein, Domain 2"/>
    <property type="match status" value="1"/>
</dbReference>
<keyword evidence="18" id="KW-1185">Reference proteome</keyword>
<dbReference type="Pfam" id="PF02272">
    <property type="entry name" value="DHHA1"/>
    <property type="match status" value="1"/>
</dbReference>
<evidence type="ECO:0000256" key="10">
    <source>
        <dbReference type="ARBA" id="ARBA00022917"/>
    </source>
</evidence>
<dbReference type="GO" id="GO:0005524">
    <property type="term" value="F:ATP binding"/>
    <property type="evidence" value="ECO:0007669"/>
    <property type="project" value="UniProtKB-UniRule"/>
</dbReference>
<dbReference type="Pfam" id="PF01411">
    <property type="entry name" value="tRNA-synt_2c"/>
    <property type="match status" value="1"/>
</dbReference>
<keyword evidence="7 14" id="KW-0862">Zinc</keyword>